<evidence type="ECO:0000256" key="1">
    <source>
        <dbReference type="ARBA" id="ARBA00004953"/>
    </source>
</evidence>
<keyword evidence="4" id="KW-0808">Transferase</keyword>
<organism evidence="7 8">
    <name type="scientific">Rhodovibrio salinarum</name>
    <dbReference type="NCBI Taxonomy" id="1087"/>
    <lineage>
        <taxon>Bacteria</taxon>
        <taxon>Pseudomonadati</taxon>
        <taxon>Pseudomonadota</taxon>
        <taxon>Alphaproteobacteria</taxon>
        <taxon>Rhodospirillales</taxon>
        <taxon>Rhodovibrionaceae</taxon>
        <taxon>Rhodovibrio</taxon>
    </lineage>
</organism>
<dbReference type="GO" id="GO:0009236">
    <property type="term" value="P:cobalamin biosynthetic process"/>
    <property type="evidence" value="ECO:0007669"/>
    <property type="project" value="UniProtKB-KW"/>
</dbReference>
<evidence type="ECO:0000313" key="7">
    <source>
        <dbReference type="EMBL" id="MBK1697590.1"/>
    </source>
</evidence>
<dbReference type="SUPFAM" id="SSF53335">
    <property type="entry name" value="S-adenosyl-L-methionine-dependent methyltransferases"/>
    <property type="match status" value="1"/>
</dbReference>
<gene>
    <name evidence="7" type="ORF">CKO21_10070</name>
</gene>
<dbReference type="GO" id="GO:0032259">
    <property type="term" value="P:methylation"/>
    <property type="evidence" value="ECO:0007669"/>
    <property type="project" value="UniProtKB-KW"/>
</dbReference>
<evidence type="ECO:0000256" key="4">
    <source>
        <dbReference type="ARBA" id="ARBA00022679"/>
    </source>
</evidence>
<dbReference type="Proteomes" id="UP000778970">
    <property type="component" value="Unassembled WGS sequence"/>
</dbReference>
<feature type="domain" description="Tetrapyrrole methylase" evidence="6">
    <location>
        <begin position="8"/>
        <end position="191"/>
    </location>
</feature>
<evidence type="ECO:0000256" key="3">
    <source>
        <dbReference type="ARBA" id="ARBA00022603"/>
    </source>
</evidence>
<dbReference type="PANTHER" id="PTHR43182">
    <property type="entry name" value="COBALT-PRECORRIN-6B C(15)-METHYLTRANSFERASE (DECARBOXYLATING)"/>
    <property type="match status" value="1"/>
</dbReference>
<keyword evidence="2" id="KW-0169">Cobalamin biosynthesis</keyword>
<protein>
    <submittedName>
        <fullName evidence="7">Bifunctional cobalt-precorrin-7 (C(5))-methyltransferase/cobalt-precorrin-6B (C(15))-methyltransferase</fullName>
    </submittedName>
</protein>
<evidence type="ECO:0000256" key="2">
    <source>
        <dbReference type="ARBA" id="ARBA00022573"/>
    </source>
</evidence>
<dbReference type="Gene3D" id="3.40.50.150">
    <property type="entry name" value="Vaccinia Virus protein VP39"/>
    <property type="match status" value="1"/>
</dbReference>
<dbReference type="InterPro" id="IPR029063">
    <property type="entry name" value="SAM-dependent_MTases_sf"/>
</dbReference>
<dbReference type="InterPro" id="IPR014008">
    <property type="entry name" value="Cbl_synth_MTase_CbiT"/>
</dbReference>
<dbReference type="SUPFAM" id="SSF53790">
    <property type="entry name" value="Tetrapyrrole methylase"/>
    <property type="match status" value="1"/>
</dbReference>
<dbReference type="Gene3D" id="3.30.950.10">
    <property type="entry name" value="Methyltransferase, Cobalt-precorrin-4 Transmethylase, Domain 2"/>
    <property type="match status" value="1"/>
</dbReference>
<dbReference type="NCBIfam" id="TIGR02469">
    <property type="entry name" value="CbiT"/>
    <property type="match status" value="1"/>
</dbReference>
<dbReference type="InterPro" id="IPR012818">
    <property type="entry name" value="CbiE"/>
</dbReference>
<sequence length="405" mass="42592">MNEHLIEVVGIGEDGWDGLSPAARQLVEGADLLVGGDRHLELVPDTGAERLAWPKPLAEAFETLDRRSAEGTVVVLATGNPLWYGVANMLVRRFGAERVRVRPNASAFDLACARLGWSEADVDTLTLHGRPPALIQTFIQPGARLLVLSAGQETPGQVAEILSRRGFGPSKLAVMEHLGGPRERIVAGTAESWDPGDLADLNVLAVHCRPGADAQVLSTVPGLPDDAYSHDGQLTKREVRAATLAALQPGPEQHLWDVGAGCGSVGIEWMRAARGATAVAVEPKTERVGMIADNALALGVPGLQIVAGRAPEELAGLDAPDAVFVGGGVHSGDILPACWQALKPGGRLVANAVTLAGEAALVAWHGEHGGELTRLQISRAEPIGPHHGWRPLMAVTQLKAVKPWA</sequence>
<dbReference type="InterPro" id="IPR014777">
    <property type="entry name" value="4pyrrole_Mease_sub1"/>
</dbReference>
<dbReference type="RefSeq" id="WP_027289163.1">
    <property type="nucleotide sequence ID" value="NZ_NRRE01000026.1"/>
</dbReference>
<dbReference type="Gene3D" id="3.40.1010.10">
    <property type="entry name" value="Cobalt-precorrin-4 Transmethylase, Domain 1"/>
    <property type="match status" value="1"/>
</dbReference>
<keyword evidence="8" id="KW-1185">Reference proteome</keyword>
<proteinExistence type="predicted"/>
<name>A0A934QJI6_9PROT</name>
<evidence type="ECO:0000256" key="5">
    <source>
        <dbReference type="ARBA" id="ARBA00022691"/>
    </source>
</evidence>
<comment type="pathway">
    <text evidence="1">Cofactor biosynthesis; adenosylcobalamin biosynthesis.</text>
</comment>
<comment type="caution">
    <text evidence="7">The sequence shown here is derived from an EMBL/GenBank/DDBJ whole genome shotgun (WGS) entry which is preliminary data.</text>
</comment>
<dbReference type="InterPro" id="IPR050714">
    <property type="entry name" value="Cobalamin_biosynth_MTase"/>
</dbReference>
<dbReference type="PIRSF" id="PIRSF036428">
    <property type="entry name" value="CobL"/>
    <property type="match status" value="1"/>
</dbReference>
<dbReference type="CDD" id="cd11644">
    <property type="entry name" value="Precorrin-6Y-MT"/>
    <property type="match status" value="1"/>
</dbReference>
<dbReference type="InterPro" id="IPR014776">
    <property type="entry name" value="4pyrrole_Mease_sub2"/>
</dbReference>
<reference evidence="7" key="2">
    <citation type="journal article" date="2020" name="Microorganisms">
        <title>Osmotic Adaptation and Compatible Solute Biosynthesis of Phototrophic Bacteria as Revealed from Genome Analyses.</title>
        <authorList>
            <person name="Imhoff J.F."/>
            <person name="Rahn T."/>
            <person name="Kunzel S."/>
            <person name="Keller A."/>
            <person name="Neulinger S.C."/>
        </authorList>
    </citation>
    <scope>NUCLEOTIDE SEQUENCE</scope>
    <source>
        <strain evidence="7">DSM 9154</strain>
    </source>
</reference>
<dbReference type="EMBL" id="NRRE01000026">
    <property type="protein sequence ID" value="MBK1697590.1"/>
    <property type="molecule type" value="Genomic_DNA"/>
</dbReference>
<dbReference type="CDD" id="cd02440">
    <property type="entry name" value="AdoMet_MTases"/>
    <property type="match status" value="1"/>
</dbReference>
<evidence type="ECO:0000259" key="6">
    <source>
        <dbReference type="Pfam" id="PF00590"/>
    </source>
</evidence>
<evidence type="ECO:0000313" key="8">
    <source>
        <dbReference type="Proteomes" id="UP000778970"/>
    </source>
</evidence>
<accession>A0A934QJI6</accession>
<dbReference type="NCBIfam" id="TIGR02467">
    <property type="entry name" value="CbiE"/>
    <property type="match status" value="1"/>
</dbReference>
<dbReference type="Pfam" id="PF00590">
    <property type="entry name" value="TP_methylase"/>
    <property type="match status" value="1"/>
</dbReference>
<reference evidence="7" key="1">
    <citation type="submission" date="2017-08" db="EMBL/GenBank/DDBJ databases">
        <authorList>
            <person name="Imhoff J.F."/>
            <person name="Rahn T."/>
            <person name="Kuenzel S."/>
            <person name="Neulinger S.C."/>
        </authorList>
    </citation>
    <scope>NUCLEOTIDE SEQUENCE</scope>
    <source>
        <strain evidence="7">DSM 9154</strain>
    </source>
</reference>
<dbReference type="InterPro" id="IPR006365">
    <property type="entry name" value="Cbl_synth_CobL"/>
</dbReference>
<dbReference type="AlphaFoldDB" id="A0A934QJI6"/>
<keyword evidence="5" id="KW-0949">S-adenosyl-L-methionine</keyword>
<dbReference type="InterPro" id="IPR000878">
    <property type="entry name" value="4pyrrol_Mease"/>
</dbReference>
<keyword evidence="3" id="KW-0489">Methyltransferase</keyword>
<dbReference type="GO" id="GO:0008276">
    <property type="term" value="F:protein methyltransferase activity"/>
    <property type="evidence" value="ECO:0007669"/>
    <property type="project" value="InterPro"/>
</dbReference>
<dbReference type="PANTHER" id="PTHR43182:SF1">
    <property type="entry name" value="COBALT-PRECORRIN-7 C(5)-METHYLTRANSFERASE"/>
    <property type="match status" value="1"/>
</dbReference>
<dbReference type="InterPro" id="IPR035996">
    <property type="entry name" value="4pyrrol_Methylase_sf"/>
</dbReference>